<dbReference type="PANTHER" id="PTHR22726:SF1">
    <property type="entry name" value="METALLOENDOPEPTIDASE OMA1, MITOCHONDRIAL"/>
    <property type="match status" value="1"/>
</dbReference>
<keyword evidence="3" id="KW-0479">Metal-binding</keyword>
<dbReference type="GO" id="GO:0008237">
    <property type="term" value="F:metallopeptidase activity"/>
    <property type="evidence" value="ECO:0007669"/>
    <property type="project" value="UniProtKB-KW"/>
</dbReference>
<feature type="region of interest" description="Disordered" evidence="7">
    <location>
        <begin position="319"/>
        <end position="340"/>
    </location>
</feature>
<dbReference type="Gene3D" id="3.30.2010.10">
    <property type="entry name" value="Metalloproteases ('zincins'), catalytic domain"/>
    <property type="match status" value="1"/>
</dbReference>
<dbReference type="EC" id="3.4.24.-" evidence="10"/>
<feature type="signal peptide" evidence="8">
    <location>
        <begin position="1"/>
        <end position="30"/>
    </location>
</feature>
<gene>
    <name evidence="10" type="ORF">ACFQPB_01160</name>
</gene>
<comment type="cofactor">
    <cofactor evidence="1">
        <name>Zn(2+)</name>
        <dbReference type="ChEBI" id="CHEBI:29105"/>
    </cofactor>
</comment>
<keyword evidence="6 10" id="KW-0482">Metalloprotease</keyword>
<comment type="caution">
    <text evidence="10">The sequence shown here is derived from an EMBL/GenBank/DDBJ whole genome shotgun (WGS) entry which is preliminary data.</text>
</comment>
<keyword evidence="11" id="KW-1185">Reference proteome</keyword>
<dbReference type="InterPro" id="IPR001915">
    <property type="entry name" value="Peptidase_M48"/>
</dbReference>
<name>A0ABW2QEM8_9BURK</name>
<proteinExistence type="predicted"/>
<feature type="domain" description="Peptidase M48" evidence="9">
    <location>
        <begin position="110"/>
        <end position="278"/>
    </location>
</feature>
<evidence type="ECO:0000256" key="1">
    <source>
        <dbReference type="ARBA" id="ARBA00001947"/>
    </source>
</evidence>
<keyword evidence="4 10" id="KW-0378">Hydrolase</keyword>
<evidence type="ECO:0000313" key="10">
    <source>
        <dbReference type="EMBL" id="MFC7407461.1"/>
    </source>
</evidence>
<dbReference type="RefSeq" id="WP_382219101.1">
    <property type="nucleotide sequence ID" value="NZ_JBHTCA010000001.1"/>
</dbReference>
<keyword evidence="5" id="KW-0862">Zinc</keyword>
<evidence type="ECO:0000256" key="8">
    <source>
        <dbReference type="SAM" id="SignalP"/>
    </source>
</evidence>
<feature type="compositionally biased region" description="Basic and acidic residues" evidence="7">
    <location>
        <begin position="319"/>
        <end position="330"/>
    </location>
</feature>
<evidence type="ECO:0000256" key="4">
    <source>
        <dbReference type="ARBA" id="ARBA00022801"/>
    </source>
</evidence>
<organism evidence="10 11">
    <name type="scientific">Hydrogenophaga atypica</name>
    <dbReference type="NCBI Taxonomy" id="249409"/>
    <lineage>
        <taxon>Bacteria</taxon>
        <taxon>Pseudomonadati</taxon>
        <taxon>Pseudomonadota</taxon>
        <taxon>Betaproteobacteria</taxon>
        <taxon>Burkholderiales</taxon>
        <taxon>Comamonadaceae</taxon>
        <taxon>Hydrogenophaga</taxon>
    </lineage>
</organism>
<reference evidence="11" key="1">
    <citation type="journal article" date="2019" name="Int. J. Syst. Evol. Microbiol.">
        <title>The Global Catalogue of Microorganisms (GCM) 10K type strain sequencing project: providing services to taxonomists for standard genome sequencing and annotation.</title>
        <authorList>
            <consortium name="The Broad Institute Genomics Platform"/>
            <consortium name="The Broad Institute Genome Sequencing Center for Infectious Disease"/>
            <person name="Wu L."/>
            <person name="Ma J."/>
        </authorList>
    </citation>
    <scope>NUCLEOTIDE SEQUENCE [LARGE SCALE GENOMIC DNA]</scope>
    <source>
        <strain evidence="11">CGMCC 1.12371</strain>
    </source>
</reference>
<evidence type="ECO:0000256" key="3">
    <source>
        <dbReference type="ARBA" id="ARBA00022723"/>
    </source>
</evidence>
<evidence type="ECO:0000256" key="5">
    <source>
        <dbReference type="ARBA" id="ARBA00022833"/>
    </source>
</evidence>
<evidence type="ECO:0000256" key="2">
    <source>
        <dbReference type="ARBA" id="ARBA00022670"/>
    </source>
</evidence>
<feature type="chain" id="PRO_5046596854" evidence="8">
    <location>
        <begin position="31"/>
        <end position="540"/>
    </location>
</feature>
<sequence length="540" mass="58691">MFKSLAGRRRAALIPLAAALLLQPIAPLQAQVNRLPRDTPNLPHLGDGQTMSLSAERRLGDHMARAIFRDPDYLDDPVLGDYLASLWRPLIEAAQRRGELSPEMAERFAWRLMISRDNTVNAFAMPGGNLGVHLGLIAMTANADELASVLAHELTHVTQRHIARNIDKQSQQAPLLLAGMLLGILAASAANNADIGGAAIAGGQALAVQNQLNFSRDMEREADRVGFGVMRDAGFEGQGFVTMFERLQQSARLNDDGGFPYLRSHPLTTERMADMRARLPMHDHASHRGQPHGHSTSPHNAWMHALMAARARVLAEAGADRQRVRPDEHQATATTGDGPTRAARHYATALAALKQRNLNTAINATEALLQQPGLDASALPVAEALAVEVLLQAPADQRIGGQPLPAWADRLATRGTRTGLLMAAQAARAGGQPAAMARASERLLTWVTERPTDALAWQTLATLYRAQNQALRAVRADAEAQVAMLDYPGAIDRFKSAQNLARSQPQADHFELSILDARTREIMRLQTDIERDAAEQRGGR</sequence>
<dbReference type="Proteomes" id="UP001596501">
    <property type="component" value="Unassembled WGS sequence"/>
</dbReference>
<protein>
    <submittedName>
        <fullName evidence="10">M48 family metalloprotease</fullName>
        <ecNumber evidence="10">3.4.24.-</ecNumber>
    </submittedName>
</protein>
<dbReference type="EMBL" id="JBHTCA010000001">
    <property type="protein sequence ID" value="MFC7407461.1"/>
    <property type="molecule type" value="Genomic_DNA"/>
</dbReference>
<evidence type="ECO:0000256" key="6">
    <source>
        <dbReference type="ARBA" id="ARBA00023049"/>
    </source>
</evidence>
<keyword evidence="8" id="KW-0732">Signal</keyword>
<dbReference type="InterPro" id="IPR051156">
    <property type="entry name" value="Mito/Outer_Membr_Metalloprot"/>
</dbReference>
<keyword evidence="2" id="KW-0645">Protease</keyword>
<dbReference type="PANTHER" id="PTHR22726">
    <property type="entry name" value="METALLOENDOPEPTIDASE OMA1"/>
    <property type="match status" value="1"/>
</dbReference>
<evidence type="ECO:0000259" key="9">
    <source>
        <dbReference type="Pfam" id="PF01435"/>
    </source>
</evidence>
<evidence type="ECO:0000256" key="7">
    <source>
        <dbReference type="SAM" id="MobiDB-lite"/>
    </source>
</evidence>
<evidence type="ECO:0000313" key="11">
    <source>
        <dbReference type="Proteomes" id="UP001596501"/>
    </source>
</evidence>
<dbReference type="Pfam" id="PF01435">
    <property type="entry name" value="Peptidase_M48"/>
    <property type="match status" value="1"/>
</dbReference>
<accession>A0ABW2QEM8</accession>